<dbReference type="EMBL" id="JRNE01000040">
    <property type="protein sequence ID" value="KGF17395.1"/>
    <property type="molecule type" value="Genomic_DNA"/>
</dbReference>
<dbReference type="RefSeq" id="WP_035121245.1">
    <property type="nucleotide sequence ID" value="NZ_JRNE01000040.1"/>
</dbReference>
<gene>
    <name evidence="1" type="ORF">HMPREF1650_04355</name>
</gene>
<comment type="caution">
    <text evidence="1">The sequence shown here is derived from an EMBL/GenBank/DDBJ whole genome shotgun (WGS) entry which is preliminary data.</text>
</comment>
<proteinExistence type="predicted"/>
<organism evidence="1 2">
    <name type="scientific">Corynebacterium freneyi DNF00450</name>
    <dbReference type="NCBI Taxonomy" id="1287475"/>
    <lineage>
        <taxon>Bacteria</taxon>
        <taxon>Bacillati</taxon>
        <taxon>Actinomycetota</taxon>
        <taxon>Actinomycetes</taxon>
        <taxon>Mycobacteriales</taxon>
        <taxon>Corynebacteriaceae</taxon>
        <taxon>Corynebacterium</taxon>
    </lineage>
</organism>
<dbReference type="InterPro" id="IPR010982">
    <property type="entry name" value="Lambda_DNA-bd_dom_sf"/>
</dbReference>
<dbReference type="AlphaFoldDB" id="A0A095Y4P0"/>
<evidence type="ECO:0000313" key="2">
    <source>
        <dbReference type="Proteomes" id="UP000029548"/>
    </source>
</evidence>
<accession>A0A095Y4P0</accession>
<evidence type="ECO:0008006" key="3">
    <source>
        <dbReference type="Google" id="ProtNLM"/>
    </source>
</evidence>
<evidence type="ECO:0000313" key="1">
    <source>
        <dbReference type="EMBL" id="KGF17395.1"/>
    </source>
</evidence>
<dbReference type="SUPFAM" id="SSF47413">
    <property type="entry name" value="lambda repressor-like DNA-binding domains"/>
    <property type="match status" value="1"/>
</dbReference>
<reference evidence="1 2" key="1">
    <citation type="submission" date="2014-07" db="EMBL/GenBank/DDBJ databases">
        <authorList>
            <person name="McCorrison J."/>
            <person name="Sanka R."/>
            <person name="Torralba M."/>
            <person name="Gillis M."/>
            <person name="Haft D.H."/>
            <person name="Methe B."/>
            <person name="Sutton G."/>
            <person name="Nelson K.E."/>
        </authorList>
    </citation>
    <scope>NUCLEOTIDE SEQUENCE [LARGE SCALE GENOMIC DNA]</scope>
    <source>
        <strain evidence="1 2">DNF00450</strain>
    </source>
</reference>
<dbReference type="Proteomes" id="UP000029548">
    <property type="component" value="Unassembled WGS sequence"/>
</dbReference>
<protein>
    <recommendedName>
        <fullName evidence="3">HTH cro/C1-type domain-containing protein</fullName>
    </recommendedName>
</protein>
<dbReference type="GO" id="GO:0003677">
    <property type="term" value="F:DNA binding"/>
    <property type="evidence" value="ECO:0007669"/>
    <property type="project" value="InterPro"/>
</dbReference>
<name>A0A095Y4P0_9CORY</name>
<sequence>MTNAIRVRTDRMKNLTEIHGLNESEAARRIGCSRQTFRRALDGENVSAGFVAGACLSFGVPFDALFHTVRVEADSPAA</sequence>